<dbReference type="HOGENOM" id="CLU_3025975_0_0_6"/>
<dbReference type="EMBL" id="CP000155">
    <property type="protein sequence ID" value="ABC30458.1"/>
    <property type="molecule type" value="Genomic_DNA"/>
</dbReference>
<sequence length="55" mass="6272">MKILAAWILCNFTCLEPADFSVLYEPAPHPAGRARIFTWKPFALISRNHSVETIK</sequence>
<evidence type="ECO:0000313" key="2">
    <source>
        <dbReference type="Proteomes" id="UP000000238"/>
    </source>
</evidence>
<evidence type="ECO:0000313" key="1">
    <source>
        <dbReference type="EMBL" id="ABC30458.1"/>
    </source>
</evidence>
<dbReference type="AlphaFoldDB" id="Q2SFW6"/>
<keyword evidence="2" id="KW-1185">Reference proteome</keyword>
<dbReference type="KEGG" id="hch:HCH_03722"/>
<organism evidence="1 2">
    <name type="scientific">Hahella chejuensis (strain KCTC 2396)</name>
    <dbReference type="NCBI Taxonomy" id="349521"/>
    <lineage>
        <taxon>Bacteria</taxon>
        <taxon>Pseudomonadati</taxon>
        <taxon>Pseudomonadota</taxon>
        <taxon>Gammaproteobacteria</taxon>
        <taxon>Oceanospirillales</taxon>
        <taxon>Hahellaceae</taxon>
        <taxon>Hahella</taxon>
    </lineage>
</organism>
<accession>Q2SFW6</accession>
<protein>
    <submittedName>
        <fullName evidence="1">Uncharacterized protein</fullName>
    </submittedName>
</protein>
<dbReference type="STRING" id="349521.HCH_03722"/>
<reference evidence="1 2" key="1">
    <citation type="journal article" date="2005" name="Nucleic Acids Res.">
        <title>Genomic blueprint of Hahella chejuensis, a marine microbe producing an algicidal agent.</title>
        <authorList>
            <person name="Jeong H."/>
            <person name="Yim J.H."/>
            <person name="Lee C."/>
            <person name="Choi S.-H."/>
            <person name="Park Y.K."/>
            <person name="Yoon S.H."/>
            <person name="Hur C.-G."/>
            <person name="Kang H.-Y."/>
            <person name="Kim D."/>
            <person name="Lee H.H."/>
            <person name="Park K.H."/>
            <person name="Park S.-H."/>
            <person name="Park H.-S."/>
            <person name="Lee H.K."/>
            <person name="Oh T.K."/>
            <person name="Kim J.F."/>
        </authorList>
    </citation>
    <scope>NUCLEOTIDE SEQUENCE [LARGE SCALE GENOMIC DNA]</scope>
    <source>
        <strain evidence="1 2">KCTC 2396</strain>
    </source>
</reference>
<gene>
    <name evidence="1" type="ordered locus">HCH_03722</name>
</gene>
<dbReference type="Proteomes" id="UP000000238">
    <property type="component" value="Chromosome"/>
</dbReference>
<name>Q2SFW6_HAHCH</name>
<proteinExistence type="predicted"/>